<dbReference type="Pfam" id="PF10181">
    <property type="entry name" value="PIG-H"/>
    <property type="match status" value="1"/>
</dbReference>
<evidence type="ECO:0000313" key="4">
    <source>
        <dbReference type="EnsemblMetazoa" id="AALB003382-PA"/>
    </source>
</evidence>
<dbReference type="PANTHER" id="PTHR15231:SF1">
    <property type="entry name" value="PHOSPHATIDYLINOSITOL N-ACETYLGLUCOSAMINYLTRANSFERASE SUBUNIT H"/>
    <property type="match status" value="1"/>
</dbReference>
<dbReference type="GO" id="GO:0006506">
    <property type="term" value="P:GPI anchor biosynthetic process"/>
    <property type="evidence" value="ECO:0007669"/>
    <property type="project" value="InterPro"/>
</dbReference>
<dbReference type="InterPro" id="IPR044215">
    <property type="entry name" value="PIG-H"/>
</dbReference>
<dbReference type="GO" id="GO:0000506">
    <property type="term" value="C:glycosylphosphatidylinositol-N-acetylglucosaminyltransferase (GPI-GnT) complex"/>
    <property type="evidence" value="ECO:0007669"/>
    <property type="project" value="InterPro"/>
</dbReference>
<protein>
    <recommendedName>
        <fullName evidence="3">Phosphatidylinositol N-acetylglucosaminyltransferase subunit H conserved domain-containing protein</fullName>
    </recommendedName>
</protein>
<evidence type="ECO:0000259" key="3">
    <source>
        <dbReference type="Pfam" id="PF10181"/>
    </source>
</evidence>
<evidence type="ECO:0000256" key="2">
    <source>
        <dbReference type="ARBA" id="ARBA00009610"/>
    </source>
</evidence>
<dbReference type="OrthoDB" id="6256716at2759"/>
<organism evidence="4 5">
    <name type="scientific">Anopheles albimanus</name>
    <name type="common">New world malaria mosquito</name>
    <dbReference type="NCBI Taxonomy" id="7167"/>
    <lineage>
        <taxon>Eukaryota</taxon>
        <taxon>Metazoa</taxon>
        <taxon>Ecdysozoa</taxon>
        <taxon>Arthropoda</taxon>
        <taxon>Hexapoda</taxon>
        <taxon>Insecta</taxon>
        <taxon>Pterygota</taxon>
        <taxon>Neoptera</taxon>
        <taxon>Endopterygota</taxon>
        <taxon>Diptera</taxon>
        <taxon>Nematocera</taxon>
        <taxon>Culicoidea</taxon>
        <taxon>Culicidae</taxon>
        <taxon>Anophelinae</taxon>
        <taxon>Anopheles</taxon>
    </lineage>
</organism>
<dbReference type="AlphaFoldDB" id="A0A182FA54"/>
<dbReference type="CTD" id="40944"/>
<comment type="similarity">
    <text evidence="2">Belongs to the PIGH family.</text>
</comment>
<sequence length="178" mass="20090">MGIFWTSAGRQIQVKLEHKSTSVLHLSVENLGADAERRRILSFLLGTLLCFAICVLVFRLSTAHAVFLLPTLIFGYLYSNVIKSEQLVLVKDFALQCSAAYANGTVRNSLIPIEYIQDIVINEVFCNLKVIFVLQVLTKGNLFRRKPIITLLQHLKPGLPCLKLVFEEMHSVLEIEDC</sequence>
<dbReference type="InterPro" id="IPR019328">
    <property type="entry name" value="PIGH-H_dom"/>
</dbReference>
<dbReference type="STRING" id="7167.A0A182FA54"/>
<dbReference type="Proteomes" id="UP000069272">
    <property type="component" value="Chromosome 2R"/>
</dbReference>
<dbReference type="VEuPathDB" id="VectorBase:AALB20_027088"/>
<keyword evidence="5" id="KW-1185">Reference proteome</keyword>
<reference evidence="4 5" key="1">
    <citation type="journal article" date="2017" name="G3 (Bethesda)">
        <title>The Physical Genome Mapping of Anopheles albimanus Corrected Scaffold Misassemblies and Identified Interarm Rearrangements in Genus Anopheles.</title>
        <authorList>
            <person name="Artemov G.N."/>
            <person name="Peery A.N."/>
            <person name="Jiang X."/>
            <person name="Tu Z."/>
            <person name="Stegniy V.N."/>
            <person name="Sharakhova M.V."/>
            <person name="Sharakhov I.V."/>
        </authorList>
    </citation>
    <scope>NUCLEOTIDE SEQUENCE [LARGE SCALE GENOMIC DNA]</scope>
    <source>
        <strain evidence="4 5">ALBI9_A</strain>
    </source>
</reference>
<dbReference type="PANTHER" id="PTHR15231">
    <property type="entry name" value="PHOSPHATIDYLINOSITOL N-ACETYLGLUCOSAMINYLTRANSFERASE SUBUNIT H"/>
    <property type="match status" value="1"/>
</dbReference>
<proteinExistence type="inferred from homology"/>
<dbReference type="EnsemblMetazoa" id="AALB003382-RA">
    <property type="protein sequence ID" value="AALB003382-PA"/>
    <property type="gene ID" value="AALB003382"/>
</dbReference>
<reference evidence="4" key="2">
    <citation type="submission" date="2022-08" db="UniProtKB">
        <authorList>
            <consortium name="EnsemblMetazoa"/>
        </authorList>
    </citation>
    <scope>IDENTIFICATION</scope>
    <source>
        <strain evidence="4">STECLA/ALBI9_A</strain>
    </source>
</reference>
<evidence type="ECO:0000256" key="1">
    <source>
        <dbReference type="ARBA" id="ARBA00004687"/>
    </source>
</evidence>
<dbReference type="VEuPathDB" id="VectorBase:AALB003382"/>
<comment type="pathway">
    <text evidence="1">Glycolipid biosynthesis; glycosylphosphatidylinositol-anchor biosynthesis.</text>
</comment>
<dbReference type="KEGG" id="aali:118457828"/>
<dbReference type="GeneID" id="118457828"/>
<dbReference type="RefSeq" id="XP_035775595.1">
    <property type="nucleotide sequence ID" value="XM_035919702.1"/>
</dbReference>
<feature type="domain" description="Phosphatidylinositol N-acetylglucosaminyltransferase subunit H conserved" evidence="3">
    <location>
        <begin position="88"/>
        <end position="141"/>
    </location>
</feature>
<accession>A0A182FA54</accession>
<name>A0A182FA54_ANOAL</name>
<evidence type="ECO:0000313" key="5">
    <source>
        <dbReference type="Proteomes" id="UP000069272"/>
    </source>
</evidence>